<accession>A0AAQ3U1F4</accession>
<dbReference type="AlphaFoldDB" id="A0AAQ3U1F4"/>
<proteinExistence type="predicted"/>
<sequence length="142" mass="16219">MCPWVIQGVQFSTSFKILPLNCYDAILGMEWIEQFSPMSVQWAEKWLSFVYNKQQGIVDSNVQLNLISGDQLNAITTIDLVFCVVHVYAIDSAEQFKPELPFPIQELIQQFAILFEEPSGEAPSQTKRHTIPLLPSTQPFRL</sequence>
<organism evidence="1 2">
    <name type="scientific">Paspalum notatum var. saurae</name>
    <dbReference type="NCBI Taxonomy" id="547442"/>
    <lineage>
        <taxon>Eukaryota</taxon>
        <taxon>Viridiplantae</taxon>
        <taxon>Streptophyta</taxon>
        <taxon>Embryophyta</taxon>
        <taxon>Tracheophyta</taxon>
        <taxon>Spermatophyta</taxon>
        <taxon>Magnoliopsida</taxon>
        <taxon>Liliopsida</taxon>
        <taxon>Poales</taxon>
        <taxon>Poaceae</taxon>
        <taxon>PACMAD clade</taxon>
        <taxon>Panicoideae</taxon>
        <taxon>Andropogonodae</taxon>
        <taxon>Paspaleae</taxon>
        <taxon>Paspalinae</taxon>
        <taxon>Paspalum</taxon>
    </lineage>
</organism>
<gene>
    <name evidence="1" type="ORF">U9M48_030879</name>
</gene>
<reference evidence="1 2" key="1">
    <citation type="submission" date="2024-02" db="EMBL/GenBank/DDBJ databases">
        <title>High-quality chromosome-scale genome assembly of Pensacola bahiagrass (Paspalum notatum Flugge var. saurae).</title>
        <authorList>
            <person name="Vega J.M."/>
            <person name="Podio M."/>
            <person name="Orjuela J."/>
            <person name="Siena L.A."/>
            <person name="Pessino S.C."/>
            <person name="Combes M.C."/>
            <person name="Mariac C."/>
            <person name="Albertini E."/>
            <person name="Pupilli F."/>
            <person name="Ortiz J.P.A."/>
            <person name="Leblanc O."/>
        </authorList>
    </citation>
    <scope>NUCLEOTIDE SEQUENCE [LARGE SCALE GENOMIC DNA]</scope>
    <source>
        <strain evidence="1">R1</strain>
        <tissue evidence="1">Leaf</tissue>
    </source>
</reference>
<protein>
    <submittedName>
        <fullName evidence="1">Uncharacterized protein</fullName>
    </submittedName>
</protein>
<keyword evidence="2" id="KW-1185">Reference proteome</keyword>
<name>A0AAQ3U1F4_PASNO</name>
<dbReference type="Proteomes" id="UP001341281">
    <property type="component" value="Chromosome 07"/>
</dbReference>
<evidence type="ECO:0000313" key="1">
    <source>
        <dbReference type="EMBL" id="WVZ83774.1"/>
    </source>
</evidence>
<dbReference type="CDD" id="cd00303">
    <property type="entry name" value="retropepsin_like"/>
    <property type="match status" value="1"/>
</dbReference>
<dbReference type="InterPro" id="IPR021109">
    <property type="entry name" value="Peptidase_aspartic_dom_sf"/>
</dbReference>
<evidence type="ECO:0000313" key="2">
    <source>
        <dbReference type="Proteomes" id="UP001341281"/>
    </source>
</evidence>
<dbReference type="Gene3D" id="2.40.70.10">
    <property type="entry name" value="Acid Proteases"/>
    <property type="match status" value="1"/>
</dbReference>
<dbReference type="EMBL" id="CP144751">
    <property type="protein sequence ID" value="WVZ83774.1"/>
    <property type="molecule type" value="Genomic_DNA"/>
</dbReference>